<protein>
    <submittedName>
        <fullName evidence="2">Uncharacterized protein</fullName>
    </submittedName>
</protein>
<dbReference type="EMBL" id="KZ825810">
    <property type="protein sequence ID" value="PYH98561.1"/>
    <property type="molecule type" value="Genomic_DNA"/>
</dbReference>
<dbReference type="VEuPathDB" id="FungiDB:BO71DRAFT_395157"/>
<dbReference type="Proteomes" id="UP000247810">
    <property type="component" value="Unassembled WGS sequence"/>
</dbReference>
<evidence type="ECO:0000313" key="3">
    <source>
        <dbReference type="Proteomes" id="UP000247810"/>
    </source>
</evidence>
<gene>
    <name evidence="2" type="ORF">BO71DRAFT_395157</name>
</gene>
<keyword evidence="3" id="KW-1185">Reference proteome</keyword>
<name>A0A319DM05_9EURO</name>
<sequence>MAAKHCGHGDTAEKLGMRRQAGRPKRVMRRRKRRSRGRAMKRRGSEGILRLKRV</sequence>
<evidence type="ECO:0000313" key="2">
    <source>
        <dbReference type="EMBL" id="PYH98561.1"/>
    </source>
</evidence>
<feature type="compositionally biased region" description="Basic residues" evidence="1">
    <location>
        <begin position="20"/>
        <end position="42"/>
    </location>
</feature>
<accession>A0A319DM05</accession>
<organism evidence="2 3">
    <name type="scientific">Aspergillus ellipticus CBS 707.79</name>
    <dbReference type="NCBI Taxonomy" id="1448320"/>
    <lineage>
        <taxon>Eukaryota</taxon>
        <taxon>Fungi</taxon>
        <taxon>Dikarya</taxon>
        <taxon>Ascomycota</taxon>
        <taxon>Pezizomycotina</taxon>
        <taxon>Eurotiomycetes</taxon>
        <taxon>Eurotiomycetidae</taxon>
        <taxon>Eurotiales</taxon>
        <taxon>Aspergillaceae</taxon>
        <taxon>Aspergillus</taxon>
        <taxon>Aspergillus subgen. Circumdati</taxon>
    </lineage>
</organism>
<proteinExistence type="predicted"/>
<reference evidence="2 3" key="1">
    <citation type="submission" date="2018-02" db="EMBL/GenBank/DDBJ databases">
        <title>The genomes of Aspergillus section Nigri reveals drivers in fungal speciation.</title>
        <authorList>
            <consortium name="DOE Joint Genome Institute"/>
            <person name="Vesth T.C."/>
            <person name="Nybo J."/>
            <person name="Theobald S."/>
            <person name="Brandl J."/>
            <person name="Frisvad J.C."/>
            <person name="Nielsen K.F."/>
            <person name="Lyhne E.K."/>
            <person name="Kogle M.E."/>
            <person name="Kuo A."/>
            <person name="Riley R."/>
            <person name="Clum A."/>
            <person name="Nolan M."/>
            <person name="Lipzen A."/>
            <person name="Salamov A."/>
            <person name="Henrissat B."/>
            <person name="Wiebenga A."/>
            <person name="De vries R.P."/>
            <person name="Grigoriev I.V."/>
            <person name="Mortensen U.H."/>
            <person name="Andersen M.R."/>
            <person name="Baker S.E."/>
        </authorList>
    </citation>
    <scope>NUCLEOTIDE SEQUENCE [LARGE SCALE GENOMIC DNA]</scope>
    <source>
        <strain evidence="2 3">CBS 707.79</strain>
    </source>
</reference>
<evidence type="ECO:0000256" key="1">
    <source>
        <dbReference type="SAM" id="MobiDB-lite"/>
    </source>
</evidence>
<feature type="region of interest" description="Disordered" evidence="1">
    <location>
        <begin position="1"/>
        <end position="54"/>
    </location>
</feature>
<dbReference type="AlphaFoldDB" id="A0A319DM05"/>
<feature type="compositionally biased region" description="Basic and acidic residues" evidence="1">
    <location>
        <begin position="7"/>
        <end position="16"/>
    </location>
</feature>